<name>A0A0F9NN26_9ZZZZ</name>
<dbReference type="AlphaFoldDB" id="A0A0F9NN26"/>
<sequence>FLMGGIVVVVKSLDHGPRYWSGHAQDVMNFFKKKGLSAFSPPTKGDDHNGTVTIDSEKRTIIFDTDYFKLDQDTIRFWSLLGFDVLGRLKSD</sequence>
<proteinExistence type="predicted"/>
<reference evidence="1" key="1">
    <citation type="journal article" date="2015" name="Nature">
        <title>Complex archaea that bridge the gap between prokaryotes and eukaryotes.</title>
        <authorList>
            <person name="Spang A."/>
            <person name="Saw J.H."/>
            <person name="Jorgensen S.L."/>
            <person name="Zaremba-Niedzwiedzka K."/>
            <person name="Martijn J."/>
            <person name="Lind A.E."/>
            <person name="van Eijk R."/>
            <person name="Schleper C."/>
            <person name="Guy L."/>
            <person name="Ettema T.J."/>
        </authorList>
    </citation>
    <scope>NUCLEOTIDE SEQUENCE</scope>
</reference>
<dbReference type="EMBL" id="LAZR01003920">
    <property type="protein sequence ID" value="KKN13462.1"/>
    <property type="molecule type" value="Genomic_DNA"/>
</dbReference>
<accession>A0A0F9NN26</accession>
<feature type="non-terminal residue" evidence="1">
    <location>
        <position position="1"/>
    </location>
</feature>
<gene>
    <name evidence="1" type="ORF">LCGC14_1006270</name>
</gene>
<comment type="caution">
    <text evidence="1">The sequence shown here is derived from an EMBL/GenBank/DDBJ whole genome shotgun (WGS) entry which is preliminary data.</text>
</comment>
<organism evidence="1">
    <name type="scientific">marine sediment metagenome</name>
    <dbReference type="NCBI Taxonomy" id="412755"/>
    <lineage>
        <taxon>unclassified sequences</taxon>
        <taxon>metagenomes</taxon>
        <taxon>ecological metagenomes</taxon>
    </lineage>
</organism>
<evidence type="ECO:0000313" key="1">
    <source>
        <dbReference type="EMBL" id="KKN13462.1"/>
    </source>
</evidence>
<protein>
    <submittedName>
        <fullName evidence="1">Uncharacterized protein</fullName>
    </submittedName>
</protein>